<organism evidence="3">
    <name type="scientific">Tanacetum cinerariifolium</name>
    <name type="common">Dalmatian daisy</name>
    <name type="synonym">Chrysanthemum cinerariifolium</name>
    <dbReference type="NCBI Taxonomy" id="118510"/>
    <lineage>
        <taxon>Eukaryota</taxon>
        <taxon>Viridiplantae</taxon>
        <taxon>Streptophyta</taxon>
        <taxon>Embryophyta</taxon>
        <taxon>Tracheophyta</taxon>
        <taxon>Spermatophyta</taxon>
        <taxon>Magnoliopsida</taxon>
        <taxon>eudicotyledons</taxon>
        <taxon>Gunneridae</taxon>
        <taxon>Pentapetalae</taxon>
        <taxon>asterids</taxon>
        <taxon>campanulids</taxon>
        <taxon>Asterales</taxon>
        <taxon>Asteraceae</taxon>
        <taxon>Asteroideae</taxon>
        <taxon>Anthemideae</taxon>
        <taxon>Anthemidinae</taxon>
        <taxon>Tanacetum</taxon>
    </lineage>
</organism>
<name>A0A6L2LUQ2_TANCI</name>
<dbReference type="PANTHER" id="PTHR11439:SF509">
    <property type="entry name" value="RNA-DIRECTED DNA POLYMERASE"/>
    <property type="match status" value="1"/>
</dbReference>
<protein>
    <recommendedName>
        <fullName evidence="2">Reverse transcriptase Ty1/copia-type domain-containing protein</fullName>
    </recommendedName>
</protein>
<dbReference type="InterPro" id="IPR043502">
    <property type="entry name" value="DNA/RNA_pol_sf"/>
</dbReference>
<accession>A0A6L2LUQ2</accession>
<sequence>MPKLEDITYFDDKEVVGAEADFTNLETTITVSPIPTTRVHKDHPVTQIIAYASFMGFMVYQMDVKSAFLYGTIEEEVYVCQPLGFEDPDYPDKRGKIDQTLFIKRQKGDILLVQIHVDDIIFGSTNKDLCKDFEKLIKDKFQMSSMGELTFFLGLHVKQKPDGFFISQDKYVAEILRKFGLTDGKSASTPIDTEKPLLKDPDGEGVDVHTYRSMIGSLMYLTSSRPDIMFVVCACAHFQYPKDSPFNLVAYSDSDYVSASLDRKSTTGGCQFLGCRLISWQCKKQTVVATSSTEADLVRNVDSSTKFHMYLRFLQLVIKAQVDDLSLHSTTYSSLALTQKVFANIRRVGKGFSRVETPLFEGMIVAQQDDDVADEGAASVDDVPAAVDESSILSPTPTTQPPSQELPYTSQVIPTLPPSPIAQPPSPQQQLQPSHDAEILMDLLHTLLETCTTLTRRVEHLEQDKIAQTLRSQREIIATIDTDEDVTLKNVAAIAAVEKDVKIEENADDDELEPAELKEVVKVVTTAKLMTEVVTAASATITAADTLITAATITAAPSATRRFKMDYFKGMSYDDIRPIFEKYFNSNMAFLEKNKEQMEEEDNKALKRNSKSQAEKAAKKQKLDEEVPVVDYEIYTENNKPYYNIIRADRSPQLFLSFLSLLRNFNREDLEVLWQLVKERFASSKPKNFSDDFLLTTLTYMFEKPDIQAQVWKNQRSVHGLAKVKSWRLLESYGVHIITFTTTQMILLVERRYPLTRFTLDQMLNNVRLKVKEESKVSLELLSFVRQQQQERFRLE</sequence>
<evidence type="ECO:0000256" key="1">
    <source>
        <dbReference type="SAM" id="MobiDB-lite"/>
    </source>
</evidence>
<dbReference type="SUPFAM" id="SSF56672">
    <property type="entry name" value="DNA/RNA polymerases"/>
    <property type="match status" value="1"/>
</dbReference>
<feature type="compositionally biased region" description="Pro residues" evidence="1">
    <location>
        <begin position="415"/>
        <end position="427"/>
    </location>
</feature>
<gene>
    <name evidence="3" type="ORF">Tci_035982</name>
</gene>
<proteinExistence type="predicted"/>
<evidence type="ECO:0000259" key="2">
    <source>
        <dbReference type="Pfam" id="PF07727"/>
    </source>
</evidence>
<feature type="compositionally biased region" description="Low complexity" evidence="1">
    <location>
        <begin position="388"/>
        <end position="403"/>
    </location>
</feature>
<feature type="region of interest" description="Disordered" evidence="1">
    <location>
        <begin position="600"/>
        <end position="619"/>
    </location>
</feature>
<reference evidence="3" key="1">
    <citation type="journal article" date="2019" name="Sci. Rep.">
        <title>Draft genome of Tanacetum cinerariifolium, the natural source of mosquito coil.</title>
        <authorList>
            <person name="Yamashiro T."/>
            <person name="Shiraishi A."/>
            <person name="Satake H."/>
            <person name="Nakayama K."/>
        </authorList>
    </citation>
    <scope>NUCLEOTIDE SEQUENCE</scope>
</reference>
<evidence type="ECO:0000313" key="3">
    <source>
        <dbReference type="EMBL" id="GEU64004.1"/>
    </source>
</evidence>
<comment type="caution">
    <text evidence="3">The sequence shown here is derived from an EMBL/GenBank/DDBJ whole genome shotgun (WGS) entry which is preliminary data.</text>
</comment>
<dbReference type="InterPro" id="IPR013103">
    <property type="entry name" value="RVT_2"/>
</dbReference>
<feature type="domain" description="Reverse transcriptase Ty1/copia-type" evidence="2">
    <location>
        <begin position="96"/>
        <end position="191"/>
    </location>
</feature>
<feature type="region of interest" description="Disordered" evidence="1">
    <location>
        <begin position="388"/>
        <end position="433"/>
    </location>
</feature>
<dbReference type="CDD" id="cd09272">
    <property type="entry name" value="RNase_HI_RT_Ty1"/>
    <property type="match status" value="1"/>
</dbReference>
<dbReference type="AlphaFoldDB" id="A0A6L2LUQ2"/>
<dbReference type="EMBL" id="BKCJ010004946">
    <property type="protein sequence ID" value="GEU64004.1"/>
    <property type="molecule type" value="Genomic_DNA"/>
</dbReference>
<dbReference type="PANTHER" id="PTHR11439">
    <property type="entry name" value="GAG-POL-RELATED RETROTRANSPOSON"/>
    <property type="match status" value="1"/>
</dbReference>
<dbReference type="Pfam" id="PF07727">
    <property type="entry name" value="RVT_2"/>
    <property type="match status" value="1"/>
</dbReference>